<name>A0A7R9LX65_9ACAR</name>
<evidence type="ECO:0000313" key="3">
    <source>
        <dbReference type="EMBL" id="CAD7649589.1"/>
    </source>
</evidence>
<reference evidence="3" key="1">
    <citation type="submission" date="2020-11" db="EMBL/GenBank/DDBJ databases">
        <authorList>
            <person name="Tran Van P."/>
        </authorList>
    </citation>
    <scope>NUCLEOTIDE SEQUENCE</scope>
</reference>
<dbReference type="Gene3D" id="3.80.10.10">
    <property type="entry name" value="Ribonuclease Inhibitor"/>
    <property type="match status" value="1"/>
</dbReference>
<dbReference type="SUPFAM" id="SSF52047">
    <property type="entry name" value="RNI-like"/>
    <property type="match status" value="1"/>
</dbReference>
<evidence type="ECO:0000313" key="4">
    <source>
        <dbReference type="Proteomes" id="UP000728032"/>
    </source>
</evidence>
<dbReference type="EMBL" id="OC918533">
    <property type="protein sequence ID" value="CAD7649589.1"/>
    <property type="molecule type" value="Genomic_DNA"/>
</dbReference>
<feature type="domain" description="F-box" evidence="2">
    <location>
        <begin position="41"/>
        <end position="70"/>
    </location>
</feature>
<accession>A0A7R9LX65</accession>
<dbReference type="AlphaFoldDB" id="A0A7R9LX65"/>
<dbReference type="InterPro" id="IPR032675">
    <property type="entry name" value="LRR_dom_sf"/>
</dbReference>
<dbReference type="EMBL" id="CAJPVJ010003708">
    <property type="protein sequence ID" value="CAG2167870.1"/>
    <property type="molecule type" value="Genomic_DNA"/>
</dbReference>
<sequence length="470" mass="54519">MAEEDHNYYQQMAKKPKMSSIDEKSTAEECYPRDSLDRYGDDLCEEILSYLSLEDCFRFECLSKQWQRSVYKRQHVFDVDIVLMEKKVHHRGRHVGQTIAKDVNWRALEAVVKKCPNITAIDMIVNSKDTETLFERLMNAYNDSLTAIHIRFMNCDNYMAKTIVDKYGHRLTAITTPGYQSRVDALKPHLKSCTQLTQLSAIPNDVLYLKLSALFGADNELLVKGLTHFELSIKYENILPLLTPFVDHYRHSLKSIRVSFERDVNSQLIGVLNELSRLNHLRHLSVFIKTRIHKQNHKSLIGCLQRLATECKLLKRLELKILAINGTQVRRLYHSLYRFQRLRGLQLFVEKPKSDESDDTLKDLTLNSLSPLKRLTHLSLNFEDFMISETFFDSIDTLLPRIESLRGSSGLEITPRIEESVKQLPKLRHFYFSKTDHLQPFVIDVDESSGDDFSDSGSDADLPSWMIQLD</sequence>
<dbReference type="SUPFAM" id="SSF81383">
    <property type="entry name" value="F-box domain"/>
    <property type="match status" value="1"/>
</dbReference>
<dbReference type="OrthoDB" id="6478838at2759"/>
<dbReference type="Proteomes" id="UP000728032">
    <property type="component" value="Unassembled WGS sequence"/>
</dbReference>
<evidence type="ECO:0000256" key="1">
    <source>
        <dbReference type="SAM" id="MobiDB-lite"/>
    </source>
</evidence>
<dbReference type="InterPro" id="IPR036047">
    <property type="entry name" value="F-box-like_dom_sf"/>
</dbReference>
<organism evidence="3">
    <name type="scientific">Oppiella nova</name>
    <dbReference type="NCBI Taxonomy" id="334625"/>
    <lineage>
        <taxon>Eukaryota</taxon>
        <taxon>Metazoa</taxon>
        <taxon>Ecdysozoa</taxon>
        <taxon>Arthropoda</taxon>
        <taxon>Chelicerata</taxon>
        <taxon>Arachnida</taxon>
        <taxon>Acari</taxon>
        <taxon>Acariformes</taxon>
        <taxon>Sarcoptiformes</taxon>
        <taxon>Oribatida</taxon>
        <taxon>Brachypylina</taxon>
        <taxon>Oppioidea</taxon>
        <taxon>Oppiidae</taxon>
        <taxon>Oppiella</taxon>
    </lineage>
</organism>
<dbReference type="InterPro" id="IPR001810">
    <property type="entry name" value="F-box_dom"/>
</dbReference>
<feature type="region of interest" description="Disordered" evidence="1">
    <location>
        <begin position="1"/>
        <end position="25"/>
    </location>
</feature>
<evidence type="ECO:0000259" key="2">
    <source>
        <dbReference type="Pfam" id="PF00646"/>
    </source>
</evidence>
<proteinExistence type="predicted"/>
<dbReference type="Pfam" id="PF00646">
    <property type="entry name" value="F-box"/>
    <property type="match status" value="1"/>
</dbReference>
<gene>
    <name evidence="3" type="ORF">ONB1V03_LOCUS7366</name>
</gene>
<protein>
    <recommendedName>
        <fullName evidence="2">F-box domain-containing protein</fullName>
    </recommendedName>
</protein>
<keyword evidence="4" id="KW-1185">Reference proteome</keyword>